<evidence type="ECO:0000256" key="3">
    <source>
        <dbReference type="ARBA" id="ARBA00022692"/>
    </source>
</evidence>
<dbReference type="Gene3D" id="2.60.40.10">
    <property type="entry name" value="Immunoglobulins"/>
    <property type="match status" value="2"/>
</dbReference>
<dbReference type="FunFam" id="2.60.40.10:FF:000338">
    <property type="entry name" value="intercellular adhesion molecule 5"/>
    <property type="match status" value="1"/>
</dbReference>
<gene>
    <name evidence="15" type="primary">Icam2</name>
</gene>
<dbReference type="GeneID" id="101611968"/>
<keyword evidence="6" id="KW-0130">Cell adhesion</keyword>
<dbReference type="OMA" id="QVYEPVQ"/>
<name>A0A8C5KTP9_JACJA</name>
<accession>A0A8C5KTP9</accession>
<evidence type="ECO:0000256" key="5">
    <source>
        <dbReference type="ARBA" id="ARBA00022737"/>
    </source>
</evidence>
<dbReference type="Ensembl" id="ENSJJAT00000019284.1">
    <property type="protein sequence ID" value="ENSJJAP00000012800.1"/>
    <property type="gene ID" value="ENSJJAG00000015739.1"/>
</dbReference>
<dbReference type="Pfam" id="PF03921">
    <property type="entry name" value="ICAM_N"/>
    <property type="match status" value="1"/>
</dbReference>
<keyword evidence="8 12" id="KW-0472">Membrane</keyword>
<evidence type="ECO:0000313" key="15">
    <source>
        <dbReference type="Ensembl" id="ENSJJAP00000012800.1"/>
    </source>
</evidence>
<dbReference type="OrthoDB" id="5843397at2759"/>
<evidence type="ECO:0000256" key="4">
    <source>
        <dbReference type="ARBA" id="ARBA00022729"/>
    </source>
</evidence>
<dbReference type="AlphaFoldDB" id="A0A8C5KTP9"/>
<protein>
    <submittedName>
        <fullName evidence="15">Intercellular adhesion molecule 2</fullName>
    </submittedName>
</protein>
<reference evidence="15" key="2">
    <citation type="submission" date="2025-09" db="UniProtKB">
        <authorList>
            <consortium name="Ensembl"/>
        </authorList>
    </citation>
    <scope>IDENTIFICATION</scope>
</reference>
<sequence>MSSFGCWGLPAALLALLCCPGSGEETFEVHIWPEKLAVETRGSVEVNCSTSCAKPEKIGLETPLNKTLLKYDPQNQWAQFLVSNFSQDTVLLCHFTCNGKQLLKSLRVSVYQLPTQVILKLQPPRVVVGKPFTIECTVPDVKPLESLTLTLLRGKETLQNQTFGGAALAPQDATTTLNSTASTEDRLLSFSCQAELDLRPHGGYIIRSISEPQILEVYGLPGQDSQMVILITVVSVLLFLFVTSVLLCFVFGQHWHRTRTGTYRVLAAWRRLPRAFRTHPA</sequence>
<dbReference type="PANTHER" id="PTHR13771">
    <property type="entry name" value="INTERCELLULAR ADHESION MOLECULE"/>
    <property type="match status" value="1"/>
</dbReference>
<dbReference type="InterPro" id="IPR036179">
    <property type="entry name" value="Ig-like_dom_sf"/>
</dbReference>
<reference evidence="15" key="1">
    <citation type="submission" date="2025-08" db="UniProtKB">
        <authorList>
            <consortium name="Ensembl"/>
        </authorList>
    </citation>
    <scope>IDENTIFICATION</scope>
</reference>
<comment type="subcellular location">
    <subcellularLocation>
        <location evidence="1">Membrane</location>
        <topology evidence="1">Single-pass type I membrane protein</topology>
    </subcellularLocation>
</comment>
<dbReference type="PRINTS" id="PR01472">
    <property type="entry name" value="ICAMVCAM1"/>
</dbReference>
<dbReference type="PANTHER" id="PTHR13771:SF3">
    <property type="entry name" value="INTERCELLULAR ADHESION MOLECULE 2"/>
    <property type="match status" value="1"/>
</dbReference>
<feature type="chain" id="PRO_5034475172" evidence="13">
    <location>
        <begin position="24"/>
        <end position="281"/>
    </location>
</feature>
<keyword evidence="7 12" id="KW-1133">Transmembrane helix</keyword>
<proteinExistence type="inferred from homology"/>
<evidence type="ECO:0000256" key="10">
    <source>
        <dbReference type="ARBA" id="ARBA00023180"/>
    </source>
</evidence>
<dbReference type="GeneTree" id="ENSGT00940000161654"/>
<keyword evidence="10" id="KW-0325">Glycoprotein</keyword>
<dbReference type="CTD" id="3384"/>
<evidence type="ECO:0000256" key="9">
    <source>
        <dbReference type="ARBA" id="ARBA00023157"/>
    </source>
</evidence>
<keyword evidence="11" id="KW-0393">Immunoglobulin domain</keyword>
<feature type="transmembrane region" description="Helical" evidence="12">
    <location>
        <begin position="227"/>
        <end position="251"/>
    </location>
</feature>
<evidence type="ECO:0000259" key="14">
    <source>
        <dbReference type="Pfam" id="PF03921"/>
    </source>
</evidence>
<keyword evidence="3 12" id="KW-0812">Transmembrane</keyword>
<dbReference type="InterPro" id="IPR013768">
    <property type="entry name" value="ICAM_N"/>
</dbReference>
<dbReference type="GO" id="GO:0098609">
    <property type="term" value="P:cell-cell adhesion"/>
    <property type="evidence" value="ECO:0007669"/>
    <property type="project" value="InterPro"/>
</dbReference>
<comment type="similarity">
    <text evidence="2">Belongs to the immunoglobulin superfamily. ICAM family.</text>
</comment>
<dbReference type="InterPro" id="IPR047012">
    <property type="entry name" value="ICAM_VCAM"/>
</dbReference>
<evidence type="ECO:0000256" key="6">
    <source>
        <dbReference type="ARBA" id="ARBA00022889"/>
    </source>
</evidence>
<dbReference type="GO" id="GO:0001931">
    <property type="term" value="C:uropod"/>
    <property type="evidence" value="ECO:0007669"/>
    <property type="project" value="Ensembl"/>
</dbReference>
<keyword evidence="9" id="KW-1015">Disulfide bond</keyword>
<keyword evidence="16" id="KW-1185">Reference proteome</keyword>
<dbReference type="FunFam" id="2.60.40.10:FF:000194">
    <property type="entry name" value="Intercellular adhesion molecule 1"/>
    <property type="match status" value="1"/>
</dbReference>
<evidence type="ECO:0000256" key="7">
    <source>
        <dbReference type="ARBA" id="ARBA00022989"/>
    </source>
</evidence>
<evidence type="ECO:0000256" key="13">
    <source>
        <dbReference type="SAM" id="SignalP"/>
    </source>
</evidence>
<dbReference type="GO" id="GO:0005178">
    <property type="term" value="F:integrin binding"/>
    <property type="evidence" value="ECO:0007669"/>
    <property type="project" value="Ensembl"/>
</dbReference>
<organism evidence="15 16">
    <name type="scientific">Jaculus jaculus</name>
    <name type="common">Lesser Egyptian jerboa</name>
    <dbReference type="NCBI Taxonomy" id="51337"/>
    <lineage>
        <taxon>Eukaryota</taxon>
        <taxon>Metazoa</taxon>
        <taxon>Chordata</taxon>
        <taxon>Craniata</taxon>
        <taxon>Vertebrata</taxon>
        <taxon>Euteleostomi</taxon>
        <taxon>Mammalia</taxon>
        <taxon>Eutheria</taxon>
        <taxon>Euarchontoglires</taxon>
        <taxon>Glires</taxon>
        <taxon>Rodentia</taxon>
        <taxon>Myomorpha</taxon>
        <taxon>Dipodoidea</taxon>
        <taxon>Dipodidae</taxon>
        <taxon>Dipodinae</taxon>
        <taxon>Jaculus</taxon>
    </lineage>
</organism>
<feature type="signal peptide" evidence="13">
    <location>
        <begin position="1"/>
        <end position="23"/>
    </location>
</feature>
<dbReference type="RefSeq" id="XP_004655694.1">
    <property type="nucleotide sequence ID" value="XM_004655637.2"/>
</dbReference>
<evidence type="ECO:0000256" key="12">
    <source>
        <dbReference type="SAM" id="Phobius"/>
    </source>
</evidence>
<evidence type="ECO:0000313" key="16">
    <source>
        <dbReference type="Proteomes" id="UP000694385"/>
    </source>
</evidence>
<keyword evidence="5" id="KW-0677">Repeat</keyword>
<dbReference type="InterPro" id="IPR003987">
    <property type="entry name" value="ICAM_VCAM_N"/>
</dbReference>
<dbReference type="InterPro" id="IPR013783">
    <property type="entry name" value="Ig-like_fold"/>
</dbReference>
<dbReference type="GO" id="GO:0005902">
    <property type="term" value="C:microvillus"/>
    <property type="evidence" value="ECO:0007669"/>
    <property type="project" value="Ensembl"/>
</dbReference>
<feature type="domain" description="Intercellular adhesion molecule N-terminal" evidence="14">
    <location>
        <begin position="24"/>
        <end position="116"/>
    </location>
</feature>
<dbReference type="SUPFAM" id="SSF48726">
    <property type="entry name" value="Immunoglobulin"/>
    <property type="match status" value="2"/>
</dbReference>
<dbReference type="Proteomes" id="UP000694385">
    <property type="component" value="Unassembled WGS sequence"/>
</dbReference>
<keyword evidence="4 13" id="KW-0732">Signal</keyword>
<dbReference type="GO" id="GO:0032154">
    <property type="term" value="C:cleavage furrow"/>
    <property type="evidence" value="ECO:0007669"/>
    <property type="project" value="Ensembl"/>
</dbReference>
<evidence type="ECO:0000256" key="11">
    <source>
        <dbReference type="ARBA" id="ARBA00023319"/>
    </source>
</evidence>
<evidence type="ECO:0000256" key="2">
    <source>
        <dbReference type="ARBA" id="ARBA00005925"/>
    </source>
</evidence>
<evidence type="ECO:0000256" key="1">
    <source>
        <dbReference type="ARBA" id="ARBA00004479"/>
    </source>
</evidence>
<evidence type="ECO:0000256" key="8">
    <source>
        <dbReference type="ARBA" id="ARBA00023136"/>
    </source>
</evidence>